<dbReference type="InterPro" id="IPR036249">
    <property type="entry name" value="Thioredoxin-like_sf"/>
</dbReference>
<accession>A0A9P4IGN2</accession>
<evidence type="ECO:0000256" key="2">
    <source>
        <dbReference type="ARBA" id="ARBA00022692"/>
    </source>
</evidence>
<proteinExistence type="predicted"/>
<dbReference type="PANTHER" id="PTHR46426">
    <property type="entry name" value="PROTEIN DISULFIDE-ISOMERASE TMX3"/>
    <property type="match status" value="1"/>
</dbReference>
<feature type="region of interest" description="Disordered" evidence="5">
    <location>
        <begin position="190"/>
        <end position="209"/>
    </location>
</feature>
<reference evidence="8" key="1">
    <citation type="journal article" date="2020" name="Stud. Mycol.">
        <title>101 Dothideomycetes genomes: a test case for predicting lifestyles and emergence of pathogens.</title>
        <authorList>
            <person name="Haridas S."/>
            <person name="Albert R."/>
            <person name="Binder M."/>
            <person name="Bloem J."/>
            <person name="Labutti K."/>
            <person name="Salamov A."/>
            <person name="Andreopoulos B."/>
            <person name="Baker S."/>
            <person name="Barry K."/>
            <person name="Bills G."/>
            <person name="Bluhm B."/>
            <person name="Cannon C."/>
            <person name="Castanera R."/>
            <person name="Culley D."/>
            <person name="Daum C."/>
            <person name="Ezra D."/>
            <person name="Gonzalez J."/>
            <person name="Henrissat B."/>
            <person name="Kuo A."/>
            <person name="Liang C."/>
            <person name="Lipzen A."/>
            <person name="Lutzoni F."/>
            <person name="Magnuson J."/>
            <person name="Mondo S."/>
            <person name="Nolan M."/>
            <person name="Ohm R."/>
            <person name="Pangilinan J."/>
            <person name="Park H.-J."/>
            <person name="Ramirez L."/>
            <person name="Alfaro M."/>
            <person name="Sun H."/>
            <person name="Tritt A."/>
            <person name="Yoshinaga Y."/>
            <person name="Zwiers L.-H."/>
            <person name="Turgeon B."/>
            <person name="Goodwin S."/>
            <person name="Spatafora J."/>
            <person name="Crous P."/>
            <person name="Grigoriev I."/>
        </authorList>
    </citation>
    <scope>NUCLEOTIDE SEQUENCE</scope>
    <source>
        <strain evidence="8">CBS 133067</strain>
    </source>
</reference>
<feature type="region of interest" description="Disordered" evidence="5">
    <location>
        <begin position="156"/>
        <end position="182"/>
    </location>
</feature>
<feature type="non-terminal residue" evidence="8">
    <location>
        <position position="661"/>
    </location>
</feature>
<evidence type="ECO:0000313" key="8">
    <source>
        <dbReference type="EMBL" id="KAF2098854.1"/>
    </source>
</evidence>
<dbReference type="AlphaFoldDB" id="A0A9P4IGN2"/>
<comment type="caution">
    <text evidence="8">The sequence shown here is derived from an EMBL/GenBank/DDBJ whole genome shotgun (WGS) entry which is preliminary data.</text>
</comment>
<evidence type="ECO:0000256" key="6">
    <source>
        <dbReference type="SAM" id="Phobius"/>
    </source>
</evidence>
<organism evidence="8 9">
    <name type="scientific">Rhizodiscina lignyota</name>
    <dbReference type="NCBI Taxonomy" id="1504668"/>
    <lineage>
        <taxon>Eukaryota</taxon>
        <taxon>Fungi</taxon>
        <taxon>Dikarya</taxon>
        <taxon>Ascomycota</taxon>
        <taxon>Pezizomycotina</taxon>
        <taxon>Dothideomycetes</taxon>
        <taxon>Pleosporomycetidae</taxon>
        <taxon>Aulographales</taxon>
        <taxon>Rhizodiscinaceae</taxon>
        <taxon>Rhizodiscina</taxon>
    </lineage>
</organism>
<evidence type="ECO:0000256" key="4">
    <source>
        <dbReference type="ARBA" id="ARBA00023136"/>
    </source>
</evidence>
<dbReference type="Proteomes" id="UP000799772">
    <property type="component" value="Unassembled WGS sequence"/>
</dbReference>
<dbReference type="EMBL" id="ML978126">
    <property type="protein sequence ID" value="KAF2098854.1"/>
    <property type="molecule type" value="Genomic_DNA"/>
</dbReference>
<dbReference type="GO" id="GO:0005783">
    <property type="term" value="C:endoplasmic reticulum"/>
    <property type="evidence" value="ECO:0007669"/>
    <property type="project" value="TreeGrafter"/>
</dbReference>
<feature type="domain" description="Thioredoxin" evidence="7">
    <location>
        <begin position="1"/>
        <end position="135"/>
    </location>
</feature>
<dbReference type="SUPFAM" id="SSF52833">
    <property type="entry name" value="Thioredoxin-like"/>
    <property type="match status" value="3"/>
</dbReference>
<feature type="domain" description="Thioredoxin" evidence="7">
    <location>
        <begin position="194"/>
        <end position="423"/>
    </location>
</feature>
<dbReference type="InterPro" id="IPR013766">
    <property type="entry name" value="Thioredoxin_domain"/>
</dbReference>
<dbReference type="GO" id="GO:0016020">
    <property type="term" value="C:membrane"/>
    <property type="evidence" value="ECO:0007669"/>
    <property type="project" value="UniProtKB-SubCell"/>
</dbReference>
<keyword evidence="9" id="KW-1185">Reference proteome</keyword>
<dbReference type="Gene3D" id="3.40.30.10">
    <property type="entry name" value="Glutaredoxin"/>
    <property type="match status" value="2"/>
</dbReference>
<name>A0A9P4IGN2_9PEZI</name>
<evidence type="ECO:0000313" key="9">
    <source>
        <dbReference type="Proteomes" id="UP000799772"/>
    </source>
</evidence>
<evidence type="ECO:0000256" key="3">
    <source>
        <dbReference type="ARBA" id="ARBA00022989"/>
    </source>
</evidence>
<keyword evidence="3 6" id="KW-1133">Transmembrane helix</keyword>
<evidence type="ECO:0000259" key="7">
    <source>
        <dbReference type="PROSITE" id="PS51352"/>
    </source>
</evidence>
<dbReference type="Pfam" id="PF00085">
    <property type="entry name" value="Thioredoxin"/>
    <property type="match status" value="2"/>
</dbReference>
<comment type="subcellular location">
    <subcellularLocation>
        <location evidence="1">Membrane</location>
        <topology evidence="1">Single-pass membrane protein</topology>
    </subcellularLocation>
</comment>
<dbReference type="CDD" id="cd02961">
    <property type="entry name" value="PDI_a_family"/>
    <property type="match status" value="2"/>
</dbReference>
<feature type="transmembrane region" description="Helical" evidence="6">
    <location>
        <begin position="618"/>
        <end position="635"/>
    </location>
</feature>
<evidence type="ECO:0000256" key="5">
    <source>
        <dbReference type="SAM" id="MobiDB-lite"/>
    </source>
</evidence>
<evidence type="ECO:0000256" key="1">
    <source>
        <dbReference type="ARBA" id="ARBA00004167"/>
    </source>
</evidence>
<protein>
    <submittedName>
        <fullName evidence="8">Thioredoxin-like protein</fullName>
    </submittedName>
</protein>
<dbReference type="OrthoDB" id="72053at2759"/>
<keyword evidence="4 6" id="KW-0472">Membrane</keyword>
<sequence length="661" mass="74610">TKFNGQHVPPFPFLNADTIKDAVKEGHWLVEFFSPYCHHCQAFAPVLQTLYEFYYTSHPLGSTTTEDAEALNSFTRYYDFNFAKIDCVANGDLCTEYNVQSYPTMLLIKNGEVTKTHKGQMDLKRASDFVEEILETIKPGSRPKEGVKLPVVGADHVDEDAEIDEPSAKDKDPEAGAAAASKHNEIAATATASETVAKPTPKPPKDVNLEGKSVDLTMDTFQKKVTFTKEPWFVKFYAPWCHHCQALAPNWAEMAREMKGKLNIGEVNCEVEKQLCKNAKIKAFPTLKFLRGGEFVEYEGLRGVGDLISYAEKAVDSGMGVLDVDATEFQNMEETEEVIFTYFYDHATTSEDFAALERLSLQLIGKARLVKTQDKKLAERFKISTWPRLLVSRDGQPTYYTALAPKDMRDVAKVLTWMRSVWLPLVPELTAGNSREIMGGRLVVLGILSRDRADEFGRAKKELKSAALEWMDISKSQFQLERQELRDAKQLKIEEAETKGDEKAEEKAKLIKVDTEKLLNKRKEVGFAWVDGVFWERWIKNIYGVRVEVDGERVIVNDEDRKLYYDHTPNGNAITPSRTSILETLRDITDKSSAHLVSPKSSSAFAFFFNFTRIWTDHPFFTIILLSGIVAGTVYSRRQRRSGFRGTFGGLNGAIGEVEKG</sequence>
<gene>
    <name evidence="8" type="ORF">NA57DRAFT_17164</name>
</gene>
<dbReference type="PROSITE" id="PS51352">
    <property type="entry name" value="THIOREDOXIN_2"/>
    <property type="match status" value="2"/>
</dbReference>
<keyword evidence="2 6" id="KW-0812">Transmembrane</keyword>
<dbReference type="PANTHER" id="PTHR46426:SF1">
    <property type="entry name" value="PROTEIN DISULFIDE-ISOMERASE TMX3"/>
    <property type="match status" value="1"/>
</dbReference>
<feature type="non-terminal residue" evidence="8">
    <location>
        <position position="1"/>
    </location>
</feature>
<dbReference type="InterPro" id="IPR052250">
    <property type="entry name" value="PDI_TMX3"/>
</dbReference>